<keyword evidence="3" id="KW-1185">Reference proteome</keyword>
<name>A0ABR9ZNL5_9FIRM</name>
<dbReference type="Proteomes" id="UP000614200">
    <property type="component" value="Unassembled WGS sequence"/>
</dbReference>
<dbReference type="EMBL" id="JADKNH010000001">
    <property type="protein sequence ID" value="MBF4692063.1"/>
    <property type="molecule type" value="Genomic_DNA"/>
</dbReference>
<accession>A0ABR9ZNL5</accession>
<dbReference type="NCBIfam" id="NF041216">
    <property type="entry name" value="CU044_2847_fam"/>
    <property type="match status" value="1"/>
</dbReference>
<evidence type="ECO:0000313" key="2">
    <source>
        <dbReference type="EMBL" id="MBF4692063.1"/>
    </source>
</evidence>
<dbReference type="RefSeq" id="WP_194700286.1">
    <property type="nucleotide sequence ID" value="NZ_JADKNH010000001.1"/>
</dbReference>
<dbReference type="Pfam" id="PF19493">
    <property type="entry name" value="Trypco1"/>
    <property type="match status" value="1"/>
</dbReference>
<evidence type="ECO:0000313" key="3">
    <source>
        <dbReference type="Proteomes" id="UP000614200"/>
    </source>
</evidence>
<feature type="domain" description="Trypsin-co-occurring" evidence="1">
    <location>
        <begin position="9"/>
        <end position="99"/>
    </location>
</feature>
<protein>
    <recommendedName>
        <fullName evidence="1">Trypsin-co-occurring domain-containing protein</fullName>
    </recommendedName>
</protein>
<evidence type="ECO:0000259" key="1">
    <source>
        <dbReference type="Pfam" id="PF19493"/>
    </source>
</evidence>
<proteinExistence type="predicted"/>
<reference evidence="2 3" key="1">
    <citation type="submission" date="2020-11" db="EMBL/GenBank/DDBJ databases">
        <title>Fusibacter basophilias sp. nov.</title>
        <authorList>
            <person name="Qiu D."/>
        </authorList>
    </citation>
    <scope>NUCLEOTIDE SEQUENCE [LARGE SCALE GENOMIC DNA]</scope>
    <source>
        <strain evidence="2 3">Q10-2</strain>
    </source>
</reference>
<dbReference type="InterPro" id="IPR045794">
    <property type="entry name" value="Trypco1"/>
</dbReference>
<organism evidence="2 3">
    <name type="scientific">Fusibacter ferrireducens</name>
    <dbReference type="NCBI Taxonomy" id="2785058"/>
    <lineage>
        <taxon>Bacteria</taxon>
        <taxon>Bacillati</taxon>
        <taxon>Bacillota</taxon>
        <taxon>Clostridia</taxon>
        <taxon>Eubacteriales</taxon>
        <taxon>Eubacteriales Family XII. Incertae Sedis</taxon>
        <taxon>Fusibacter</taxon>
    </lineage>
</organism>
<comment type="caution">
    <text evidence="2">The sequence shown here is derived from an EMBL/GenBank/DDBJ whole genome shotgun (WGS) entry which is preliminary data.</text>
</comment>
<gene>
    <name evidence="2" type="ORF">ISU02_02985</name>
</gene>
<sequence length="101" mass="11555">MNKEIIRLKDGVLVEIEKNENFSQVSNIKTRMVDITFDSIKDTLTRISKPISEMVEKDDSTLKISKTEVELGLSFQGEGNIYITKIDATANLKIKMTFEKR</sequence>